<dbReference type="Proteomes" id="UP000181951">
    <property type="component" value="Unassembled WGS sequence"/>
</dbReference>
<keyword evidence="4" id="KW-1185">Reference proteome</keyword>
<feature type="domain" description="Thiopeptide-type bacteriocin biosynthesis" evidence="2">
    <location>
        <begin position="742"/>
        <end position="984"/>
    </location>
</feature>
<evidence type="ECO:0000259" key="2">
    <source>
        <dbReference type="Pfam" id="PF14028"/>
    </source>
</evidence>
<gene>
    <name evidence="3" type="ORF">SAMN05216267_10735</name>
</gene>
<evidence type="ECO:0000313" key="3">
    <source>
        <dbReference type="EMBL" id="SEP02533.1"/>
    </source>
</evidence>
<accession>A0A1H8UHZ8</accession>
<reference evidence="3 4" key="1">
    <citation type="submission" date="2016-10" db="EMBL/GenBank/DDBJ databases">
        <authorList>
            <person name="de Groot N.N."/>
        </authorList>
    </citation>
    <scope>NUCLEOTIDE SEQUENCE [LARGE SCALE GENOMIC DNA]</scope>
    <source>
        <strain evidence="3 4">CGMCC 4.2026</strain>
    </source>
</reference>
<organism evidence="3 4">
    <name type="scientific">Actinacidiphila rubida</name>
    <dbReference type="NCBI Taxonomy" id="310780"/>
    <lineage>
        <taxon>Bacteria</taxon>
        <taxon>Bacillati</taxon>
        <taxon>Actinomycetota</taxon>
        <taxon>Actinomycetes</taxon>
        <taxon>Kitasatosporales</taxon>
        <taxon>Streptomycetaceae</taxon>
        <taxon>Actinacidiphila</taxon>
    </lineage>
</organism>
<dbReference type="InterPro" id="IPR023809">
    <property type="entry name" value="Thiopep_bacteriocin_synth_dom"/>
</dbReference>
<dbReference type="EMBL" id="FODD01000073">
    <property type="protein sequence ID" value="SEP02533.1"/>
    <property type="molecule type" value="Genomic_DNA"/>
</dbReference>
<proteinExistence type="predicted"/>
<dbReference type="STRING" id="310780.SAMN05216267_10735"/>
<dbReference type="InterPro" id="IPR006827">
    <property type="entry name" value="Lant_deHydtase_N"/>
</dbReference>
<sequence>MYHALDAGMIRASVEPVAGTMPTYPSDFTDSAQVREWVSQVWSDTSRTEAITLAAPALAQAVDKALDGTAPPARVESTARSLARYLLRMQHRATPFGLFAGPTPVTLGEAAFARWGDQPRAFAGAGAAWLHDITTMLESHPTVLRELTVVADTTWCARGTRISVPYQPGADGPTSTSLRRTRAAEKTLVLAQEPIRVGDLVDKIHADYPDSPVSAVEAMVADLVAHRVLLTELHPPMTTVDALRHVVEHVERLGPDTPLAVQLRQIHRLLQRHDASHTSEQPRLRSRAATMMRALIPGTARPLVVTVRPDAEIVLPEAVAREAEQALQVMARITPYPNGSPAWNDYRTRFLERYSMGTVVPLRELTDPDTGLGVPVGYRGTVLSRTVLATSPRDEHLLSLAQRAALTNRRGVILTEDDIEALCIGEPQQVPAHVELCFTVLALTEHDLTEGRFSLSTVGLSLAAGTTAGRFLSMLAPEELASCSAAYMSLPVLTAGAVRAQVSAPPMKQQTFNVGRAPAVAPEVLAVGEHNPAANLDLDDLGVVADADRLYLVNLSSGRVVEPSVMNAVELSHATHPLVRFLTEVHRSHAAILVPFAWGAAARLPFLPEVRYGRTILSAACWRLRPQDLGDGEAWECTFVNWRVQYGVPRTVYMGSNDQLLRLDLDLAAHRGLLRHDLNRHGTVVLHEAPDDSAFGWIGHAHEVVLPFATDQQPLSAHAQPHKVVATRSDARLPGSSQQVLVKLYGNAARAPELLTAHLPRLLADFETAPASWFVRYADPESHVRLRLRLPNSETFGTAAPKVADWASGLRQEGLMQRLAWDTDHPESGRYGTGAVLDAAEAYFCADSAAALAQLRLAPIDQQPAAAAASFVDIATALLGSRRAAFDWLIHNLPRSDGGAAPRQLRSLAVRFVGPDANSVPPNPTVAEAWEVRRRCLNRYRTALENAGTNPATVLPSLLHMHHNRVAGIDPAAEATCRRIARSAALSWTARPEGGLR</sequence>
<evidence type="ECO:0000313" key="4">
    <source>
        <dbReference type="Proteomes" id="UP000181951"/>
    </source>
</evidence>
<dbReference type="Pfam" id="PF04738">
    <property type="entry name" value="Lant_dehydr_N"/>
    <property type="match status" value="1"/>
</dbReference>
<feature type="domain" description="Lantibiotic dehydratase N-terminal" evidence="1">
    <location>
        <begin position="48"/>
        <end position="674"/>
    </location>
</feature>
<dbReference type="Pfam" id="PF14028">
    <property type="entry name" value="Lant_dehydr_C"/>
    <property type="match status" value="1"/>
</dbReference>
<protein>
    <submittedName>
        <fullName evidence="3">Thiopeptide-type bacteriocin biosynthesis domain-containing protein</fullName>
    </submittedName>
</protein>
<name>A0A1H8UHZ8_9ACTN</name>
<dbReference type="NCBIfam" id="TIGR03891">
    <property type="entry name" value="thiopep_ocin"/>
    <property type="match status" value="1"/>
</dbReference>
<dbReference type="AlphaFoldDB" id="A0A1H8UHZ8"/>
<evidence type="ECO:0000259" key="1">
    <source>
        <dbReference type="Pfam" id="PF04738"/>
    </source>
</evidence>